<dbReference type="AlphaFoldDB" id="A0AAP0QV81"/>
<evidence type="ECO:0000313" key="2">
    <source>
        <dbReference type="Proteomes" id="UP001428341"/>
    </source>
</evidence>
<reference evidence="1 2" key="1">
    <citation type="submission" date="2024-05" db="EMBL/GenBank/DDBJ databases">
        <title>Haplotype-resolved chromosome-level genome assembly of Huyou (Citrus changshanensis).</title>
        <authorList>
            <person name="Miao C."/>
            <person name="Chen W."/>
            <person name="Wu Y."/>
            <person name="Wang L."/>
            <person name="Zhao S."/>
            <person name="Grierson D."/>
            <person name="Xu C."/>
            <person name="Chen K."/>
        </authorList>
    </citation>
    <scope>NUCLEOTIDE SEQUENCE [LARGE SCALE GENOMIC DNA]</scope>
    <source>
        <strain evidence="1">01-14</strain>
        <tissue evidence="1">Leaf</tissue>
    </source>
</reference>
<protein>
    <submittedName>
        <fullName evidence="1">Uncharacterized protein</fullName>
    </submittedName>
</protein>
<sequence length="135" mass="15566">MNAKTIPLPIRQRFCQTNVGAWVRKGTPNIDDVASLYWMEVGQSHLGQGRDPTRPAEVHLCSQPTRGWSHACRLQHPRVNPSFGPPSLCWHVDFCENPDRQNINLKVESFHTIDMSRLRSRTRRGVPPDQQRQIF</sequence>
<dbReference type="EMBL" id="JBCGBO010000004">
    <property type="protein sequence ID" value="KAK9209488.1"/>
    <property type="molecule type" value="Genomic_DNA"/>
</dbReference>
<proteinExistence type="predicted"/>
<gene>
    <name evidence="1" type="ORF">WN944_001854</name>
</gene>
<organism evidence="1 2">
    <name type="scientific">Citrus x changshan-huyou</name>
    <dbReference type="NCBI Taxonomy" id="2935761"/>
    <lineage>
        <taxon>Eukaryota</taxon>
        <taxon>Viridiplantae</taxon>
        <taxon>Streptophyta</taxon>
        <taxon>Embryophyta</taxon>
        <taxon>Tracheophyta</taxon>
        <taxon>Spermatophyta</taxon>
        <taxon>Magnoliopsida</taxon>
        <taxon>eudicotyledons</taxon>
        <taxon>Gunneridae</taxon>
        <taxon>Pentapetalae</taxon>
        <taxon>rosids</taxon>
        <taxon>malvids</taxon>
        <taxon>Sapindales</taxon>
        <taxon>Rutaceae</taxon>
        <taxon>Aurantioideae</taxon>
        <taxon>Citrus</taxon>
    </lineage>
</organism>
<evidence type="ECO:0000313" key="1">
    <source>
        <dbReference type="EMBL" id="KAK9209488.1"/>
    </source>
</evidence>
<keyword evidence="2" id="KW-1185">Reference proteome</keyword>
<comment type="caution">
    <text evidence="1">The sequence shown here is derived from an EMBL/GenBank/DDBJ whole genome shotgun (WGS) entry which is preliminary data.</text>
</comment>
<name>A0AAP0QV81_9ROSI</name>
<accession>A0AAP0QV81</accession>
<dbReference type="Proteomes" id="UP001428341">
    <property type="component" value="Unassembled WGS sequence"/>
</dbReference>